<dbReference type="EMBL" id="BOQE01000001">
    <property type="protein sequence ID" value="GIM45039.1"/>
    <property type="molecule type" value="Genomic_DNA"/>
</dbReference>
<protein>
    <submittedName>
        <fullName evidence="1">Uncharacterized protein</fullName>
    </submittedName>
</protein>
<proteinExistence type="predicted"/>
<dbReference type="RefSeq" id="WP_282198273.1">
    <property type="nucleotide sequence ID" value="NZ_BOQE01000001.1"/>
</dbReference>
<evidence type="ECO:0000313" key="1">
    <source>
        <dbReference type="EMBL" id="GIM45039.1"/>
    </source>
</evidence>
<dbReference type="Proteomes" id="UP001057291">
    <property type="component" value="Unassembled WGS sequence"/>
</dbReference>
<keyword evidence="2" id="KW-1185">Reference proteome</keyword>
<organism evidence="1 2">
    <name type="scientific">Collibacillus ludicampi</name>
    <dbReference type="NCBI Taxonomy" id="2771369"/>
    <lineage>
        <taxon>Bacteria</taxon>
        <taxon>Bacillati</taxon>
        <taxon>Bacillota</taxon>
        <taxon>Bacilli</taxon>
        <taxon>Bacillales</taxon>
        <taxon>Alicyclobacillaceae</taxon>
        <taxon>Collibacillus</taxon>
    </lineage>
</organism>
<reference evidence="1" key="1">
    <citation type="journal article" date="2023" name="Int. J. Syst. Evol. Microbiol.">
        <title>Collibacillus ludicampi gen. nov., sp. nov., a new soil bacterium of the family Alicyclobacillaceae.</title>
        <authorList>
            <person name="Jojima T."/>
            <person name="Ioku Y."/>
            <person name="Fukuta Y."/>
            <person name="Shirasaka N."/>
            <person name="Matsumura Y."/>
            <person name="Mori M."/>
        </authorList>
    </citation>
    <scope>NUCLEOTIDE SEQUENCE</scope>
    <source>
        <strain evidence="1">TP075</strain>
    </source>
</reference>
<sequence>MKMEAIQEQLKEWGELIITTDAGDSYEIHLGDTKFDMTSRVITISTPEAEYILDGDSIESIKKHYSHKMEQ</sequence>
<accession>A0AAV4LBG5</accession>
<gene>
    <name evidence="1" type="ORF">DNHGIG_05880</name>
</gene>
<dbReference type="AlphaFoldDB" id="A0AAV4LBG5"/>
<name>A0AAV4LBG5_9BACL</name>
<evidence type="ECO:0000313" key="2">
    <source>
        <dbReference type="Proteomes" id="UP001057291"/>
    </source>
</evidence>
<comment type="caution">
    <text evidence="1">The sequence shown here is derived from an EMBL/GenBank/DDBJ whole genome shotgun (WGS) entry which is preliminary data.</text>
</comment>